<dbReference type="GO" id="GO:0008270">
    <property type="term" value="F:zinc ion binding"/>
    <property type="evidence" value="ECO:0007669"/>
    <property type="project" value="UniProtKB-KW"/>
</dbReference>
<dbReference type="GO" id="GO:0042790">
    <property type="term" value="P:nucleolar large rRNA transcription by RNA polymerase I"/>
    <property type="evidence" value="ECO:0007669"/>
    <property type="project" value="TreeGrafter"/>
</dbReference>
<comment type="similarity">
    <text evidence="2">Belongs to the RRN7/TAF1B family.</text>
</comment>
<name>A0A0R3UB96_MESCO</name>
<dbReference type="Pfam" id="PF20645">
    <property type="entry name" value="Rrn7_cyclin_C"/>
    <property type="match status" value="1"/>
</dbReference>
<evidence type="ECO:0000259" key="11">
    <source>
        <dbReference type="Pfam" id="PF20645"/>
    </source>
</evidence>
<gene>
    <name evidence="12" type="ORF">MCOS_LOCUS4195</name>
</gene>
<dbReference type="InterPro" id="IPR048538">
    <property type="entry name" value="Rrn7_cyclin_C"/>
</dbReference>
<dbReference type="PANTHER" id="PTHR31576:SF2">
    <property type="entry name" value="TATA BOX-BINDING PROTEIN-ASSOCIATED FACTOR RNA POLYMERASE I SUBUNIT B"/>
    <property type="match status" value="1"/>
</dbReference>
<dbReference type="GO" id="GO:0001164">
    <property type="term" value="F:RNA polymerase I core promoter sequence-specific DNA binding"/>
    <property type="evidence" value="ECO:0007669"/>
    <property type="project" value="InterPro"/>
</dbReference>
<comment type="subcellular location">
    <subcellularLocation>
        <location evidence="1">Nucleus</location>
        <location evidence="1">Nucleolus</location>
    </subcellularLocation>
</comment>
<evidence type="ECO:0000256" key="2">
    <source>
        <dbReference type="ARBA" id="ARBA00006899"/>
    </source>
</evidence>
<evidence type="ECO:0000256" key="8">
    <source>
        <dbReference type="ARBA" id="ARBA00023163"/>
    </source>
</evidence>
<evidence type="ECO:0000256" key="3">
    <source>
        <dbReference type="ARBA" id="ARBA00022723"/>
    </source>
</evidence>
<evidence type="ECO:0000256" key="1">
    <source>
        <dbReference type="ARBA" id="ARBA00004604"/>
    </source>
</evidence>
<dbReference type="OrthoDB" id="10069252at2759"/>
<organism evidence="12 13">
    <name type="scientific">Mesocestoides corti</name>
    <name type="common">Flatworm</name>
    <dbReference type="NCBI Taxonomy" id="53468"/>
    <lineage>
        <taxon>Eukaryota</taxon>
        <taxon>Metazoa</taxon>
        <taxon>Spiralia</taxon>
        <taxon>Lophotrochozoa</taxon>
        <taxon>Platyhelminthes</taxon>
        <taxon>Cestoda</taxon>
        <taxon>Eucestoda</taxon>
        <taxon>Cyclophyllidea</taxon>
        <taxon>Mesocestoididae</taxon>
        <taxon>Mesocestoides</taxon>
    </lineage>
</organism>
<feature type="compositionally biased region" description="Basic and acidic residues" evidence="10">
    <location>
        <begin position="351"/>
        <end position="363"/>
    </location>
</feature>
<evidence type="ECO:0000313" key="13">
    <source>
        <dbReference type="Proteomes" id="UP000267029"/>
    </source>
</evidence>
<dbReference type="PANTHER" id="PTHR31576">
    <property type="entry name" value="TATA BOX-BINDING PROTEIN-ASSOCIATED FACTOR RNA POLYMERASE I SUBUNIT B"/>
    <property type="match status" value="1"/>
</dbReference>
<evidence type="ECO:0000256" key="9">
    <source>
        <dbReference type="ARBA" id="ARBA00023242"/>
    </source>
</evidence>
<feature type="region of interest" description="Disordered" evidence="10">
    <location>
        <begin position="80"/>
        <end position="103"/>
    </location>
</feature>
<keyword evidence="9" id="KW-0539">Nucleus</keyword>
<keyword evidence="3" id="KW-0479">Metal-binding</keyword>
<keyword evidence="13" id="KW-1185">Reference proteome</keyword>
<dbReference type="Proteomes" id="UP000267029">
    <property type="component" value="Unassembled WGS sequence"/>
</dbReference>
<feature type="region of interest" description="Disordered" evidence="10">
    <location>
        <begin position="328"/>
        <end position="363"/>
    </location>
</feature>
<proteinExistence type="inferred from homology"/>
<dbReference type="InterPro" id="IPR033599">
    <property type="entry name" value="TAF1B/Rrn7"/>
</dbReference>
<accession>A0A0R3UB96</accession>
<protein>
    <recommendedName>
        <fullName evidence="11">Rrn7/TAF1B C-terminal cyclin domain-containing protein</fullName>
    </recommendedName>
</protein>
<evidence type="ECO:0000256" key="6">
    <source>
        <dbReference type="ARBA" id="ARBA00023015"/>
    </source>
</evidence>
<reference evidence="12 13" key="1">
    <citation type="submission" date="2018-10" db="EMBL/GenBank/DDBJ databases">
        <authorList>
            <consortium name="Pathogen Informatics"/>
        </authorList>
    </citation>
    <scope>NUCLEOTIDE SEQUENCE [LARGE SCALE GENOMIC DNA]</scope>
</reference>
<dbReference type="GO" id="GO:0005668">
    <property type="term" value="C:RNA polymerase transcription factor SL1 complex"/>
    <property type="evidence" value="ECO:0007669"/>
    <property type="project" value="TreeGrafter"/>
</dbReference>
<dbReference type="AlphaFoldDB" id="A0A0R3UB96"/>
<keyword evidence="8" id="KW-0804">Transcription</keyword>
<evidence type="ECO:0000313" key="12">
    <source>
        <dbReference type="EMBL" id="VDD78192.1"/>
    </source>
</evidence>
<sequence length="949" mass="107983">MRCNGCGNDNFRLDEISGRYVCTSCWQVSDFFEGMTQNTEEVDGSSYGLRVIDTGVHTNRNGFLHHSVISQSGVFEAHSPVQPVTKEESKQEHNDGGNGANMNAVDSVEVSQVKKSRSEAQRIRSNLRKWRMSEPFTLLLHHQLKEIIRTHLSSESSSPPGIVDRMSSLVKSLWMNYMCITGELGGDMWALAFRRVSAGIRATLSSREDYIRVYNSEGRSCVNQVLPRIGRSGECVDEMVQLSRILESKLGQGFHWAGWGPLYCPNEPQHVNNPFFLFETTLEWNIAHFRLLLIRYFASFGEEVDDLTVNDEVDETLASCDLGDLDTVGVRESGKRPRRGSGRVSAPSRSPEQESRSETPCKSGDLKHLAHMWKEMIVENLLKKHPKKEVFWHGQLGQFRSNWLLEYNLSVLFLSALLSLTVITEERIPICRHDFLSLYDLMCLCKDRENFPYLAAEKWTTPHFSAYNFNTQMYFKRSQPPDLLILTRITNQLTTMLGIIERPRLPLCSIVHRFLRQLGFPPEAHEIANSLITKLGRCVKSSVTEKGLGMHYLLPLHRYFRGEVFAMAVVVVTARLLFKLNGDYEHRWSNVARFLAETPQAREALEDALGSARDVEMKNRTIPFDWSTWVCNLPRGMPSIRRPRSYCRQSGAPLSSVLSHAQLVRLARSTDEFLGPAASFNPQTDEGWGEKHGTARRHASKEVKLSLTDPISQVVDDLSVVASERVTVQPQAEETPIPLPCKSCTFYSKYCTFFRTSTETEKKSQWTELNCDALVRAARFIHQNKISASEFLAKVSPLTTGRDAIYNDWLYLLENFDSYSPVSELDFSIGLVTNPLSAPYPPPVREFVEDHEQRLFEFMSGKKVNPNSSIRVSLASQESTKKATNRANASIYWFLEAACWICGARMPQLLTEINCIEQLLEFFHDATQSTHVRLKNVALAFHFDYTVFR</sequence>
<feature type="domain" description="Rrn7/TAF1B C-terminal cyclin" evidence="11">
    <location>
        <begin position="489"/>
        <end position="630"/>
    </location>
</feature>
<evidence type="ECO:0000256" key="10">
    <source>
        <dbReference type="SAM" id="MobiDB-lite"/>
    </source>
</evidence>
<dbReference type="GO" id="GO:0070860">
    <property type="term" value="C:RNA polymerase I core factor complex"/>
    <property type="evidence" value="ECO:0007669"/>
    <property type="project" value="InterPro"/>
</dbReference>
<feature type="compositionally biased region" description="Basic and acidic residues" evidence="10">
    <location>
        <begin position="85"/>
        <end position="95"/>
    </location>
</feature>
<keyword evidence="6" id="KW-0805">Transcription regulation</keyword>
<evidence type="ECO:0000256" key="4">
    <source>
        <dbReference type="ARBA" id="ARBA00022771"/>
    </source>
</evidence>
<keyword evidence="4" id="KW-0863">Zinc-finger</keyword>
<evidence type="ECO:0000256" key="7">
    <source>
        <dbReference type="ARBA" id="ARBA00023125"/>
    </source>
</evidence>
<keyword evidence="5" id="KW-0862">Zinc</keyword>
<evidence type="ECO:0000256" key="5">
    <source>
        <dbReference type="ARBA" id="ARBA00022833"/>
    </source>
</evidence>
<keyword evidence="7" id="KW-0238">DNA-binding</keyword>
<dbReference type="EMBL" id="UXSR01001374">
    <property type="protein sequence ID" value="VDD78192.1"/>
    <property type="molecule type" value="Genomic_DNA"/>
</dbReference>